<feature type="transmembrane region" description="Helical" evidence="2">
    <location>
        <begin position="555"/>
        <end position="574"/>
    </location>
</feature>
<feature type="transmembrane region" description="Helical" evidence="2">
    <location>
        <begin position="610"/>
        <end position="631"/>
    </location>
</feature>
<feature type="compositionally biased region" description="Polar residues" evidence="1">
    <location>
        <begin position="820"/>
        <end position="832"/>
    </location>
</feature>
<keyword evidence="2" id="KW-0472">Membrane</keyword>
<sequence length="870" mass="93308">METVRKGITDRKQLLRHLTGALFFLMILFRMAGTALGEEQSRELMVLPRQAHIVVSIGYETEMPDITLISPDGTAYSEAAGNVRVEHGENTAFYFLPDALAGQWLIRFDKKSNPTITADYAEYTPDLTIDSLVLKGVSGSQAEISFHTSYAKDVTYNYVVYAVLLDENRNVTGQKELDHGTARTGQEENRRISLSSLSSYENYYLELEVYLKEYGLETYDTRITDQNFGYVNEHQPEAIGGVKVEIDPAKLLFTMDWSDYKVSCDQYLAAFYTAASPDTPLSYQSVESGYNSVIFDLPSDVHAMTVELTYIRNGVASAPYRRQIDWEKGLILSIDTPENTNSAQAVITYETDAQRNAVISVNETSQQVVLTGSDSISIQLEEFSNEVNVRCALDDMTDVIYRKSIYSDRIAPVLRFYEKVDAISVEEDHFLLTGETEPGCKLTVNGVEYPLNEDGSFLADLSLEKDENVFSVISTDPAGNQSAQNVTIYHGDVPAAAAIAAGQNGDGDGMGYLPMFFTMLIGMSVVLTVIVTGVVLGKRRALIRGVMTVTTLRNVFLLVTGFLAAAAAFARLLAERARAAAESLAFIRAAQRSPQEAHLMLKEYENLNRIFFVLAAAAGICLVGSILFMVLNRVLKKRRNTPPNPGGSDRTKSKPGAGPDSSKGHRIPAGKRGKAKAENETKQVSADKQQARNSSASDVAGTGQPQSTASEIRVKTEPKAAPAEPKTVKTGVPAPETAKSVRTEAGASAQVSSGAGAAGPAQVSHGGNSAAPAQVSHGGKSAAPAQVSHGGKSATPAQVSHKSAATAPTSHGSAPAALAQSPSVSGAGSASENTNAAPTAPPAVFCPHCGKMIKKSKAMFCPFCGKSLRS</sequence>
<feature type="compositionally biased region" description="Polar residues" evidence="1">
    <location>
        <begin position="682"/>
        <end position="710"/>
    </location>
</feature>
<evidence type="ECO:0000256" key="2">
    <source>
        <dbReference type="SAM" id="Phobius"/>
    </source>
</evidence>
<feature type="region of interest" description="Disordered" evidence="1">
    <location>
        <begin position="637"/>
        <end position="841"/>
    </location>
</feature>
<feature type="compositionally biased region" description="Basic residues" evidence="1">
    <location>
        <begin position="664"/>
        <end position="674"/>
    </location>
</feature>
<dbReference type="Gene3D" id="2.60.40.10">
    <property type="entry name" value="Immunoglobulins"/>
    <property type="match status" value="1"/>
</dbReference>
<protein>
    <submittedName>
        <fullName evidence="3">Zinc-ribbon domain-containing protein</fullName>
    </submittedName>
</protein>
<keyword evidence="2" id="KW-1133">Transmembrane helix</keyword>
<dbReference type="AlphaFoldDB" id="A0A1I0AYE0"/>
<feature type="compositionally biased region" description="Polar residues" evidence="1">
    <location>
        <begin position="795"/>
        <end position="812"/>
    </location>
</feature>
<dbReference type="RefSeq" id="WP_107435278.1">
    <property type="nucleotide sequence ID" value="NZ_FOIM01000001.1"/>
</dbReference>
<accession>A0A1I0AYE0</accession>
<proteinExistence type="predicted"/>
<dbReference type="GeneID" id="93278619"/>
<evidence type="ECO:0000313" key="3">
    <source>
        <dbReference type="EMBL" id="SES98820.1"/>
    </source>
</evidence>
<evidence type="ECO:0000256" key="1">
    <source>
        <dbReference type="SAM" id="MobiDB-lite"/>
    </source>
</evidence>
<feature type="compositionally biased region" description="Low complexity" evidence="1">
    <location>
        <begin position="745"/>
        <end position="764"/>
    </location>
</feature>
<dbReference type="Proteomes" id="UP000198508">
    <property type="component" value="Unassembled WGS sequence"/>
</dbReference>
<keyword evidence="4" id="KW-1185">Reference proteome</keyword>
<keyword evidence="2" id="KW-0812">Transmembrane</keyword>
<feature type="transmembrane region" description="Helical" evidence="2">
    <location>
        <begin position="512"/>
        <end position="535"/>
    </location>
</feature>
<evidence type="ECO:0000313" key="4">
    <source>
        <dbReference type="Proteomes" id="UP000198508"/>
    </source>
</evidence>
<gene>
    <name evidence="3" type="ORF">SAMN05216313_101239</name>
</gene>
<dbReference type="STRING" id="460384.SAMN05216313_101239"/>
<dbReference type="InterPro" id="IPR013783">
    <property type="entry name" value="Ig-like_fold"/>
</dbReference>
<dbReference type="EMBL" id="FOIM01000001">
    <property type="protein sequence ID" value="SES98820.1"/>
    <property type="molecule type" value="Genomic_DNA"/>
</dbReference>
<name>A0A1I0AYE0_9FIRM</name>
<organism evidence="3 4">
    <name type="scientific">Enterocloster lavalensis</name>
    <dbReference type="NCBI Taxonomy" id="460384"/>
    <lineage>
        <taxon>Bacteria</taxon>
        <taxon>Bacillati</taxon>
        <taxon>Bacillota</taxon>
        <taxon>Clostridia</taxon>
        <taxon>Lachnospirales</taxon>
        <taxon>Lachnospiraceae</taxon>
        <taxon>Enterocloster</taxon>
    </lineage>
</organism>
<reference evidence="4" key="1">
    <citation type="submission" date="2016-10" db="EMBL/GenBank/DDBJ databases">
        <authorList>
            <person name="Varghese N."/>
            <person name="Submissions S."/>
        </authorList>
    </citation>
    <scope>NUCLEOTIDE SEQUENCE [LARGE SCALE GENOMIC DNA]</scope>
    <source>
        <strain evidence="4">NLAE-zl-G277</strain>
    </source>
</reference>